<accession>A0AAV9XVJ8</accession>
<name>A0AAV9XVJ8_9CRYT</name>
<keyword evidence="3" id="KW-1185">Reference proteome</keyword>
<sequence length="371" mass="42492">MGLIRSIKKKRDDFLFNWNRRRYSYRMGWYYARLSMVSSIIIVTSFILFFLLKFDNCNGRKCGIFRTYVCSPANYGLISSAFISLGSIYSIKSALSYLLSRLLYSFANYRTTDFMALGKLASILGAMVKHIPFVISLCTICNGVICLTSLIYMLIGLCNKSYLPQAQIIVDNCRLYFKNCENPTVKSILDCNDPSQIISSPFLQLRCLPGSSEICKYSQELQSGSNPCTREKLRNYLISTGDQAIIDKIMENENSDESNSVNNKIRNLDISDPSSTYITTLQGKSNRELLDLYLIPVTLLNQDELVSNHGYSDLYAALRIWIAITCYIFVSTTILFFFIKYFSPQDSCFSFVRKPDELFILKILNIFTPWQ</sequence>
<dbReference type="AlphaFoldDB" id="A0AAV9XVJ8"/>
<keyword evidence="1" id="KW-0472">Membrane</keyword>
<protein>
    <submittedName>
        <fullName evidence="2">Uncharacterized protein</fullName>
    </submittedName>
</protein>
<keyword evidence="1" id="KW-1133">Transmembrane helix</keyword>
<evidence type="ECO:0000313" key="3">
    <source>
        <dbReference type="Proteomes" id="UP001311799"/>
    </source>
</evidence>
<feature type="transmembrane region" description="Helical" evidence="1">
    <location>
        <begin position="134"/>
        <end position="155"/>
    </location>
</feature>
<comment type="caution">
    <text evidence="2">The sequence shown here is derived from an EMBL/GenBank/DDBJ whole genome shotgun (WGS) entry which is preliminary data.</text>
</comment>
<evidence type="ECO:0000313" key="2">
    <source>
        <dbReference type="EMBL" id="KAK6588711.1"/>
    </source>
</evidence>
<dbReference type="Proteomes" id="UP001311799">
    <property type="component" value="Unassembled WGS sequence"/>
</dbReference>
<proteinExistence type="predicted"/>
<keyword evidence="1" id="KW-0812">Transmembrane</keyword>
<feature type="transmembrane region" description="Helical" evidence="1">
    <location>
        <begin position="30"/>
        <end position="52"/>
    </location>
</feature>
<evidence type="ECO:0000256" key="1">
    <source>
        <dbReference type="SAM" id="Phobius"/>
    </source>
</evidence>
<organism evidence="2 3">
    <name type="scientific">Cryptosporidium xiaoi</name>
    <dbReference type="NCBI Taxonomy" id="659607"/>
    <lineage>
        <taxon>Eukaryota</taxon>
        <taxon>Sar</taxon>
        <taxon>Alveolata</taxon>
        <taxon>Apicomplexa</taxon>
        <taxon>Conoidasida</taxon>
        <taxon>Coccidia</taxon>
        <taxon>Eucoccidiorida</taxon>
        <taxon>Eimeriorina</taxon>
        <taxon>Cryptosporidiidae</taxon>
        <taxon>Cryptosporidium</taxon>
    </lineage>
</organism>
<feature type="transmembrane region" description="Helical" evidence="1">
    <location>
        <begin position="112"/>
        <end position="128"/>
    </location>
</feature>
<feature type="transmembrane region" description="Helical" evidence="1">
    <location>
        <begin position="72"/>
        <end position="91"/>
    </location>
</feature>
<feature type="transmembrane region" description="Helical" evidence="1">
    <location>
        <begin position="320"/>
        <end position="342"/>
    </location>
</feature>
<reference evidence="2 3" key="1">
    <citation type="submission" date="2023-10" db="EMBL/GenBank/DDBJ databases">
        <title>Comparative genomics analysis reveals potential genetic determinants of host preference in Cryptosporidium xiaoi.</title>
        <authorList>
            <person name="Xiao L."/>
            <person name="Li J."/>
        </authorList>
    </citation>
    <scope>NUCLEOTIDE SEQUENCE [LARGE SCALE GENOMIC DNA]</scope>
    <source>
        <strain evidence="2 3">52996</strain>
    </source>
</reference>
<dbReference type="EMBL" id="JAWDEY010000031">
    <property type="protein sequence ID" value="KAK6588711.1"/>
    <property type="molecule type" value="Genomic_DNA"/>
</dbReference>
<gene>
    <name evidence="2" type="ORF">RS030_3495</name>
</gene>